<proteinExistence type="predicted"/>
<organism evidence="1 2">
    <name type="scientific">Myotis brandtii</name>
    <name type="common">Brandt's bat</name>
    <dbReference type="NCBI Taxonomy" id="109478"/>
    <lineage>
        <taxon>Eukaryota</taxon>
        <taxon>Metazoa</taxon>
        <taxon>Chordata</taxon>
        <taxon>Craniata</taxon>
        <taxon>Vertebrata</taxon>
        <taxon>Euteleostomi</taxon>
        <taxon>Mammalia</taxon>
        <taxon>Eutheria</taxon>
        <taxon>Laurasiatheria</taxon>
        <taxon>Chiroptera</taxon>
        <taxon>Yangochiroptera</taxon>
        <taxon>Vespertilionidae</taxon>
        <taxon>Myotis</taxon>
    </lineage>
</organism>
<keyword evidence="2" id="KW-1185">Reference proteome</keyword>
<accession>S7MJP0</accession>
<reference evidence="1 2" key="1">
    <citation type="journal article" date="2013" name="Nat. Commun.">
        <title>Genome analysis reveals insights into physiology and longevity of the Brandt's bat Myotis brandtii.</title>
        <authorList>
            <person name="Seim I."/>
            <person name="Fang X."/>
            <person name="Xiong Z."/>
            <person name="Lobanov A.V."/>
            <person name="Huang Z."/>
            <person name="Ma S."/>
            <person name="Feng Y."/>
            <person name="Turanov A.A."/>
            <person name="Zhu Y."/>
            <person name="Lenz T.L."/>
            <person name="Gerashchenko M.V."/>
            <person name="Fan D."/>
            <person name="Hee Yim S."/>
            <person name="Yao X."/>
            <person name="Jordan D."/>
            <person name="Xiong Y."/>
            <person name="Ma Y."/>
            <person name="Lyapunov A.N."/>
            <person name="Chen G."/>
            <person name="Kulakova O.I."/>
            <person name="Sun Y."/>
            <person name="Lee S.G."/>
            <person name="Bronson R.T."/>
            <person name="Moskalev A.A."/>
            <person name="Sunyaev S.R."/>
            <person name="Zhang G."/>
            <person name="Krogh A."/>
            <person name="Wang J."/>
            <person name="Gladyshev V.N."/>
        </authorList>
    </citation>
    <scope>NUCLEOTIDE SEQUENCE [LARGE SCALE GENOMIC DNA]</scope>
</reference>
<gene>
    <name evidence="1" type="ORF">D623_10002569</name>
</gene>
<evidence type="ECO:0000313" key="2">
    <source>
        <dbReference type="Proteomes" id="UP000052978"/>
    </source>
</evidence>
<evidence type="ECO:0000313" key="1">
    <source>
        <dbReference type="EMBL" id="EPQ04559.1"/>
    </source>
</evidence>
<dbReference type="EMBL" id="KE161565">
    <property type="protein sequence ID" value="EPQ04559.1"/>
    <property type="molecule type" value="Genomic_DNA"/>
</dbReference>
<dbReference type="Proteomes" id="UP000052978">
    <property type="component" value="Unassembled WGS sequence"/>
</dbReference>
<sequence length="168" mass="19079">MLLRHLLSLRETRPAPGRGDFIRVLEGNTCKFRYEKFKKIGLFTEMVQTLLSLHQRPRRTCYLAPCTDLLPAPLYGPATCSATCCRCTCKFRYEKFKKIGLFTEMVQTLLTLHQRPRGPATCHNRPPAPLYGPATCPPVRTGYLPPSTGLPLHQDPTPVFCRHPSLLR</sequence>
<protein>
    <submittedName>
        <fullName evidence="1">Uncharacterized protein</fullName>
    </submittedName>
</protein>
<name>S7MJP0_MYOBR</name>
<dbReference type="AlphaFoldDB" id="S7MJP0"/>